<dbReference type="PANTHER" id="PTHR42828">
    <property type="entry name" value="DHBP SYNTHASE RIBB-LIKE ALPHA/BETA DOMAIN-CONTAINING PROTEIN"/>
    <property type="match status" value="1"/>
</dbReference>
<name>F8F0Y1_GRAC1</name>
<keyword evidence="3" id="KW-1185">Reference proteome</keyword>
<gene>
    <name evidence="2" type="ordered locus">Spica_2144</name>
</gene>
<dbReference type="HOGENOM" id="CLU_031397_3_0_12"/>
<dbReference type="AlphaFoldDB" id="F8F0Y1"/>
<organism evidence="2 3">
    <name type="scientific">Gracilinema caldarium (strain ATCC 51460 / DSM 7334 / H1)</name>
    <name type="common">Treponema caldarium</name>
    <dbReference type="NCBI Taxonomy" id="744872"/>
    <lineage>
        <taxon>Bacteria</taxon>
        <taxon>Pseudomonadati</taxon>
        <taxon>Spirochaetota</taxon>
        <taxon>Spirochaetia</taxon>
        <taxon>Spirochaetales</taxon>
        <taxon>Breznakiellaceae</taxon>
        <taxon>Gracilinema</taxon>
    </lineage>
</organism>
<proteinExistence type="predicted"/>
<dbReference type="PROSITE" id="PS51163">
    <property type="entry name" value="YRDC"/>
    <property type="match status" value="1"/>
</dbReference>
<dbReference type="InterPro" id="IPR052532">
    <property type="entry name" value="SUA5_domain"/>
</dbReference>
<dbReference type="STRING" id="744872.Spica_2144"/>
<dbReference type="KEGG" id="scd:Spica_2144"/>
<dbReference type="EMBL" id="CP002868">
    <property type="protein sequence ID" value="AEJ20267.1"/>
    <property type="molecule type" value="Genomic_DNA"/>
</dbReference>
<dbReference type="PANTHER" id="PTHR42828:SF3">
    <property type="entry name" value="THREONYLCARBAMOYL-AMP SYNTHASE"/>
    <property type="match status" value="1"/>
</dbReference>
<reference evidence="3" key="1">
    <citation type="journal article" date="2013" name="Stand. Genomic Sci.">
        <title>Genome sequence of the thermophilic fresh-water bacterium Spirochaeta caldaria type strain (H1(T)), reclassification of Spirochaeta caldaria, Spirochaeta stenostrepta, and Spirochaeta zuelzerae in the genus Treponema as Treponema caldaria comb. nov., Treponema stenostrepta comb. nov., and Treponema zuelzerae comb. nov., and emendation of the genus Treponema.</title>
        <authorList>
            <person name="Abt B."/>
            <person name="Goker M."/>
            <person name="Scheuner C."/>
            <person name="Han C."/>
            <person name="Lu M."/>
            <person name="Misra M."/>
            <person name="Lapidus A."/>
            <person name="Nolan M."/>
            <person name="Lucas S."/>
            <person name="Hammon N."/>
            <person name="Deshpande S."/>
            <person name="Cheng J.F."/>
            <person name="Tapia R."/>
            <person name="Goodwin L.A."/>
            <person name="Pitluck S."/>
            <person name="Liolios K."/>
            <person name="Pagani I."/>
            <person name="Ivanova N."/>
            <person name="Mavromatis K."/>
            <person name="Mikhailova N."/>
            <person name="Huntemann M."/>
            <person name="Pati A."/>
            <person name="Chen A."/>
            <person name="Palaniappan K."/>
            <person name="Land M."/>
            <person name="Hauser L."/>
            <person name="Jeffries C.D."/>
            <person name="Rohde M."/>
            <person name="Spring S."/>
            <person name="Gronow S."/>
            <person name="Detter J.C."/>
            <person name="Bristow J."/>
            <person name="Eisen J.A."/>
            <person name="Markowitz V."/>
            <person name="Hugenholtz P."/>
            <person name="Kyrpides N.C."/>
            <person name="Woyke T."/>
            <person name="Klenk H.P."/>
        </authorList>
    </citation>
    <scope>NUCLEOTIDE SEQUENCE</scope>
    <source>
        <strain evidence="3">ATCC 51460 / DSM 7334 / H1</strain>
    </source>
</reference>
<accession>F8F0Y1</accession>
<dbReference type="Proteomes" id="UP000000503">
    <property type="component" value="Chromosome"/>
</dbReference>
<sequence>MISYIAPKNIDDRIVHRTIQLLSDGGLIAIPTDTSWTIACALSSKKGIKTLRRLSGERDERHFTLLCNSISQIGDYCSLSNSQFRLIKRLTPGPYVFVLKTLLGTEKALDIRRKEIGIRIPAHPVPARVIQELGEPMYSITAKRSMQGIASEGIWQRGDKQLPVAVTEQETGSPALPPIPEEDLFEGGWELEDIPGLDLILDTGEELPRLYSTVLDFTSDDIVLLRSGAGLWPI</sequence>
<evidence type="ECO:0000259" key="1">
    <source>
        <dbReference type="PROSITE" id="PS51163"/>
    </source>
</evidence>
<dbReference type="RefSeq" id="WP_013969555.1">
    <property type="nucleotide sequence ID" value="NC_015732.1"/>
</dbReference>
<evidence type="ECO:0000313" key="2">
    <source>
        <dbReference type="EMBL" id="AEJ20267.1"/>
    </source>
</evidence>
<feature type="domain" description="YrdC-like" evidence="1">
    <location>
        <begin position="12"/>
        <end position="230"/>
    </location>
</feature>
<dbReference type="InterPro" id="IPR017945">
    <property type="entry name" value="DHBP_synth_RibB-like_a/b_dom"/>
</dbReference>
<dbReference type="OrthoDB" id="9814580at2"/>
<dbReference type="Gene3D" id="3.90.870.10">
    <property type="entry name" value="DHBP synthase"/>
    <property type="match status" value="1"/>
</dbReference>
<evidence type="ECO:0000313" key="3">
    <source>
        <dbReference type="Proteomes" id="UP000000503"/>
    </source>
</evidence>
<dbReference type="GO" id="GO:0003725">
    <property type="term" value="F:double-stranded RNA binding"/>
    <property type="evidence" value="ECO:0007669"/>
    <property type="project" value="InterPro"/>
</dbReference>
<dbReference type="Pfam" id="PF01300">
    <property type="entry name" value="Sua5_yciO_yrdC"/>
    <property type="match status" value="1"/>
</dbReference>
<dbReference type="SUPFAM" id="SSF55821">
    <property type="entry name" value="YrdC/RibB"/>
    <property type="match status" value="1"/>
</dbReference>
<dbReference type="InterPro" id="IPR006070">
    <property type="entry name" value="Sua5-like_dom"/>
</dbReference>
<protein>
    <submittedName>
        <fullName evidence="2">SUA5/yciO/yrdC domain protein</fullName>
    </submittedName>
</protein>
<dbReference type="eggNOG" id="COG0009">
    <property type="taxonomic scope" value="Bacteria"/>
</dbReference>